<dbReference type="EMBL" id="JAULSC010000005">
    <property type="protein sequence ID" value="MDO3395656.1"/>
    <property type="molecule type" value="Genomic_DNA"/>
</dbReference>
<feature type="transmembrane region" description="Helical" evidence="2">
    <location>
        <begin position="20"/>
        <end position="39"/>
    </location>
</feature>
<evidence type="ECO:0000256" key="2">
    <source>
        <dbReference type="SAM" id="Phobius"/>
    </source>
</evidence>
<reference evidence="3" key="1">
    <citation type="submission" date="2023-06" db="EMBL/GenBank/DDBJ databases">
        <title>Genome sequence of Nocardioides sp. SOB44.</title>
        <authorList>
            <person name="Zhang G."/>
        </authorList>
    </citation>
    <scope>NUCLEOTIDE SEQUENCE</scope>
    <source>
        <strain evidence="3">SOB44</strain>
    </source>
</reference>
<comment type="caution">
    <text evidence="3">The sequence shown here is derived from an EMBL/GenBank/DDBJ whole genome shotgun (WGS) entry which is preliminary data.</text>
</comment>
<feature type="transmembrane region" description="Helical" evidence="2">
    <location>
        <begin position="227"/>
        <end position="248"/>
    </location>
</feature>
<dbReference type="Proteomes" id="UP001168363">
    <property type="component" value="Unassembled WGS sequence"/>
</dbReference>
<feature type="region of interest" description="Disordered" evidence="1">
    <location>
        <begin position="159"/>
        <end position="183"/>
    </location>
</feature>
<dbReference type="RefSeq" id="WP_302707110.1">
    <property type="nucleotide sequence ID" value="NZ_JAULSC010000005.1"/>
</dbReference>
<feature type="transmembrane region" description="Helical" evidence="2">
    <location>
        <begin position="86"/>
        <end position="106"/>
    </location>
</feature>
<gene>
    <name evidence="3" type="ORF">QWJ41_08015</name>
</gene>
<feature type="transmembrane region" description="Helical" evidence="2">
    <location>
        <begin position="426"/>
        <end position="446"/>
    </location>
</feature>
<feature type="transmembrane region" description="Helical" evidence="2">
    <location>
        <begin position="327"/>
        <end position="350"/>
    </location>
</feature>
<keyword evidence="2" id="KW-0472">Membrane</keyword>
<feature type="transmembrane region" description="Helical" evidence="2">
    <location>
        <begin position="458"/>
        <end position="482"/>
    </location>
</feature>
<evidence type="ECO:0000313" key="4">
    <source>
        <dbReference type="Proteomes" id="UP001168363"/>
    </source>
</evidence>
<name>A0ABT8TT18_9ACTN</name>
<accession>A0ABT8TT18</accession>
<keyword evidence="2" id="KW-0812">Transmembrane</keyword>
<keyword evidence="4" id="KW-1185">Reference proteome</keyword>
<evidence type="ECO:0000313" key="3">
    <source>
        <dbReference type="EMBL" id="MDO3395656.1"/>
    </source>
</evidence>
<feature type="transmembrane region" description="Helical" evidence="2">
    <location>
        <begin position="197"/>
        <end position="215"/>
    </location>
</feature>
<feature type="transmembrane region" description="Helical" evidence="2">
    <location>
        <begin position="362"/>
        <end position="384"/>
    </location>
</feature>
<evidence type="ECO:0008006" key="5">
    <source>
        <dbReference type="Google" id="ProtNLM"/>
    </source>
</evidence>
<proteinExistence type="predicted"/>
<sequence>MIRTHGIGGPEDLPIPADLAILGGAAALAVSFLVLLMAWRRPRYADPRPETPTRDHSRTTALPLVAAAVGVPTPVLLGRLVDSRAFAVLLRGAGLAFFAYVAWAAVMGPDLSMNPTFGVVFVLLWVGIVPASLVFGPFYRAINPARSIYLLIAALGGAQRSQMPPNGQRDRQHRRSTDETPGRECAGGVVGALPAWVGYWPAALALLCFVWFELVYPEANYLAPVRLWFAVYFVLVVMGGVLLGPRWIARADPFEVYSTAVSRLSIWGRRQDGTLVLLSPLRNLATLPGEPGLVAVLSVLLGSTAFDSFRGWNVWVRYSQSTEANMLVVNTAVLVGMCAVVALLFVAATTSTGLEGGIRRSLLPGTFAHSMVPIIVGYVTAHYLTLLVESGQLTLVQLSDPLGNGADLLGTATWQVNYWLSDHPTFLATSKVVAIVAGHVLGVIAAHDRALAVLPRRYHLVGQLPLLLVMIAYTFGGLYLLFGG</sequence>
<keyword evidence="2" id="KW-1133">Transmembrane helix</keyword>
<evidence type="ECO:0000256" key="1">
    <source>
        <dbReference type="SAM" id="MobiDB-lite"/>
    </source>
</evidence>
<protein>
    <recommendedName>
        <fullName evidence="5">Fenitrothion hydrolase</fullName>
    </recommendedName>
</protein>
<feature type="transmembrane region" description="Helical" evidence="2">
    <location>
        <begin position="60"/>
        <end position="80"/>
    </location>
</feature>
<feature type="transmembrane region" description="Helical" evidence="2">
    <location>
        <begin position="118"/>
        <end position="139"/>
    </location>
</feature>
<organism evidence="3 4">
    <name type="scientific">Nocardioides cremeus</name>
    <dbReference type="NCBI Taxonomy" id="3058044"/>
    <lineage>
        <taxon>Bacteria</taxon>
        <taxon>Bacillati</taxon>
        <taxon>Actinomycetota</taxon>
        <taxon>Actinomycetes</taxon>
        <taxon>Propionibacteriales</taxon>
        <taxon>Nocardioidaceae</taxon>
        <taxon>Nocardioides</taxon>
    </lineage>
</organism>